<dbReference type="Proteomes" id="UP000299102">
    <property type="component" value="Unassembled WGS sequence"/>
</dbReference>
<name>A0A4C1ZGX3_EUMVA</name>
<reference evidence="2 3" key="1">
    <citation type="journal article" date="2019" name="Commun. Biol.">
        <title>The bagworm genome reveals a unique fibroin gene that provides high tensile strength.</title>
        <authorList>
            <person name="Kono N."/>
            <person name="Nakamura H."/>
            <person name="Ohtoshi R."/>
            <person name="Tomita M."/>
            <person name="Numata K."/>
            <person name="Arakawa K."/>
        </authorList>
    </citation>
    <scope>NUCLEOTIDE SEQUENCE [LARGE SCALE GENOMIC DNA]</scope>
</reference>
<evidence type="ECO:0000256" key="1">
    <source>
        <dbReference type="SAM" id="MobiDB-lite"/>
    </source>
</evidence>
<sequence length="93" mass="10591">MNVNGLNTKNRAKWQDPSTSCVQRPVQRLPDSSVPKNISKPLEQDIEGPSPSQNDADFEGIWTGFRNLGDMSEDRRCVKTYASWKRLSGFLEY</sequence>
<evidence type="ECO:0000313" key="3">
    <source>
        <dbReference type="Proteomes" id="UP000299102"/>
    </source>
</evidence>
<gene>
    <name evidence="2" type="ORF">EVAR_61934_1</name>
</gene>
<evidence type="ECO:0000313" key="2">
    <source>
        <dbReference type="EMBL" id="GBP87746.1"/>
    </source>
</evidence>
<proteinExistence type="predicted"/>
<organism evidence="2 3">
    <name type="scientific">Eumeta variegata</name>
    <name type="common">Bagworm moth</name>
    <name type="synonym">Eumeta japonica</name>
    <dbReference type="NCBI Taxonomy" id="151549"/>
    <lineage>
        <taxon>Eukaryota</taxon>
        <taxon>Metazoa</taxon>
        <taxon>Ecdysozoa</taxon>
        <taxon>Arthropoda</taxon>
        <taxon>Hexapoda</taxon>
        <taxon>Insecta</taxon>
        <taxon>Pterygota</taxon>
        <taxon>Neoptera</taxon>
        <taxon>Endopterygota</taxon>
        <taxon>Lepidoptera</taxon>
        <taxon>Glossata</taxon>
        <taxon>Ditrysia</taxon>
        <taxon>Tineoidea</taxon>
        <taxon>Psychidae</taxon>
        <taxon>Oiketicinae</taxon>
        <taxon>Eumeta</taxon>
    </lineage>
</organism>
<protein>
    <submittedName>
        <fullName evidence="2">Uncharacterized protein</fullName>
    </submittedName>
</protein>
<comment type="caution">
    <text evidence="2">The sequence shown here is derived from an EMBL/GenBank/DDBJ whole genome shotgun (WGS) entry which is preliminary data.</text>
</comment>
<dbReference type="EMBL" id="BGZK01001881">
    <property type="protein sequence ID" value="GBP87746.1"/>
    <property type="molecule type" value="Genomic_DNA"/>
</dbReference>
<keyword evidence="3" id="KW-1185">Reference proteome</keyword>
<accession>A0A4C1ZGX3</accession>
<feature type="region of interest" description="Disordered" evidence="1">
    <location>
        <begin position="1"/>
        <end position="58"/>
    </location>
</feature>
<dbReference type="OrthoDB" id="1933281at2759"/>
<dbReference type="AlphaFoldDB" id="A0A4C1ZGX3"/>